<dbReference type="STRING" id="63057.A0A2P5ANL0"/>
<dbReference type="InterPro" id="IPR044974">
    <property type="entry name" value="Disease_R_plants"/>
</dbReference>
<dbReference type="Proteomes" id="UP000237000">
    <property type="component" value="Unassembled WGS sequence"/>
</dbReference>
<gene>
    <name evidence="8" type="primary">TorTNL32</name>
    <name evidence="8" type="ORF">TorRG33x02_345840</name>
</gene>
<dbReference type="InterPro" id="IPR027417">
    <property type="entry name" value="P-loop_NTPase"/>
</dbReference>
<dbReference type="PANTHER" id="PTHR11017:SF479">
    <property type="entry name" value="DISEASE RESISTANCE PROTEIN (TIR-NBS-LRR CLASS) FAMILY"/>
    <property type="match status" value="1"/>
</dbReference>
<dbReference type="Gene3D" id="1.10.8.430">
    <property type="entry name" value="Helical domain of apoptotic protease-activating factors"/>
    <property type="match status" value="1"/>
</dbReference>
<dbReference type="InterPro" id="IPR035897">
    <property type="entry name" value="Toll_tir_struct_dom_sf"/>
</dbReference>
<keyword evidence="5" id="KW-0520">NAD</keyword>
<dbReference type="InterPro" id="IPR003591">
    <property type="entry name" value="Leu-rich_rpt_typical-subtyp"/>
</dbReference>
<keyword evidence="4" id="KW-0378">Hydrolase</keyword>
<name>A0A2P5ANL0_TREOI</name>
<organism evidence="8 9">
    <name type="scientific">Trema orientale</name>
    <name type="common">Charcoal tree</name>
    <name type="synonym">Celtis orientalis</name>
    <dbReference type="NCBI Taxonomy" id="63057"/>
    <lineage>
        <taxon>Eukaryota</taxon>
        <taxon>Viridiplantae</taxon>
        <taxon>Streptophyta</taxon>
        <taxon>Embryophyta</taxon>
        <taxon>Tracheophyta</taxon>
        <taxon>Spermatophyta</taxon>
        <taxon>Magnoliopsida</taxon>
        <taxon>eudicotyledons</taxon>
        <taxon>Gunneridae</taxon>
        <taxon>Pentapetalae</taxon>
        <taxon>rosids</taxon>
        <taxon>fabids</taxon>
        <taxon>Rosales</taxon>
        <taxon>Cannabaceae</taxon>
        <taxon>Trema</taxon>
    </lineage>
</organism>
<dbReference type="PANTHER" id="PTHR11017">
    <property type="entry name" value="LEUCINE-RICH REPEAT-CONTAINING PROTEIN"/>
    <property type="match status" value="1"/>
</dbReference>
<dbReference type="Pfam" id="PF23282">
    <property type="entry name" value="WHD_ROQ1"/>
    <property type="match status" value="1"/>
</dbReference>
<dbReference type="InterPro" id="IPR000157">
    <property type="entry name" value="TIR_dom"/>
</dbReference>
<evidence type="ECO:0000256" key="3">
    <source>
        <dbReference type="ARBA" id="ARBA00022737"/>
    </source>
</evidence>
<reference evidence="9" key="1">
    <citation type="submission" date="2016-06" db="EMBL/GenBank/DDBJ databases">
        <title>Parallel loss of symbiosis genes in relatives of nitrogen-fixing non-legume Parasponia.</title>
        <authorList>
            <person name="Van Velzen R."/>
            <person name="Holmer R."/>
            <person name="Bu F."/>
            <person name="Rutten L."/>
            <person name="Van Zeijl A."/>
            <person name="Liu W."/>
            <person name="Santuari L."/>
            <person name="Cao Q."/>
            <person name="Sharma T."/>
            <person name="Shen D."/>
            <person name="Roswanjaya Y."/>
            <person name="Wardhani T."/>
            <person name="Kalhor M.S."/>
            <person name="Jansen J."/>
            <person name="Van den Hoogen J."/>
            <person name="Gungor B."/>
            <person name="Hartog M."/>
            <person name="Hontelez J."/>
            <person name="Verver J."/>
            <person name="Yang W.-C."/>
            <person name="Schijlen E."/>
            <person name="Repin R."/>
            <person name="Schilthuizen M."/>
            <person name="Schranz E."/>
            <person name="Heidstra R."/>
            <person name="Miyata K."/>
            <person name="Fedorova E."/>
            <person name="Kohlen W."/>
            <person name="Bisseling T."/>
            <person name="Smit S."/>
            <person name="Geurts R."/>
        </authorList>
    </citation>
    <scope>NUCLEOTIDE SEQUENCE [LARGE SCALE GENOMIC DNA]</scope>
    <source>
        <strain evidence="9">cv. RG33-2</strain>
    </source>
</reference>
<dbReference type="SMART" id="SM00255">
    <property type="entry name" value="TIR"/>
    <property type="match status" value="1"/>
</dbReference>
<evidence type="ECO:0000256" key="6">
    <source>
        <dbReference type="ARBA" id="ARBA00047304"/>
    </source>
</evidence>
<accession>A0A2P5ANL0</accession>
<keyword evidence="9" id="KW-1185">Reference proteome</keyword>
<dbReference type="Gene3D" id="3.80.10.10">
    <property type="entry name" value="Ribonuclease Inhibitor"/>
    <property type="match status" value="3"/>
</dbReference>
<dbReference type="SMART" id="SM00369">
    <property type="entry name" value="LRR_TYP"/>
    <property type="match status" value="3"/>
</dbReference>
<dbReference type="Gene3D" id="3.40.50.300">
    <property type="entry name" value="P-loop containing nucleotide triphosphate hydrolases"/>
    <property type="match status" value="1"/>
</dbReference>
<dbReference type="InterPro" id="IPR032675">
    <property type="entry name" value="LRR_dom_sf"/>
</dbReference>
<dbReference type="GO" id="GO:0006952">
    <property type="term" value="P:defense response"/>
    <property type="evidence" value="ECO:0007669"/>
    <property type="project" value="InterPro"/>
</dbReference>
<keyword evidence="2" id="KW-0433">Leucine-rich repeat</keyword>
<dbReference type="GO" id="GO:0043531">
    <property type="term" value="F:ADP binding"/>
    <property type="evidence" value="ECO:0007669"/>
    <property type="project" value="InterPro"/>
</dbReference>
<dbReference type="EC" id="3.2.2.6" evidence="1"/>
<dbReference type="Pfam" id="PF20160">
    <property type="entry name" value="C-JID"/>
    <property type="match status" value="1"/>
</dbReference>
<dbReference type="GO" id="GO:0061809">
    <property type="term" value="F:NAD+ nucleosidase activity, cyclic ADP-ribose generating"/>
    <property type="evidence" value="ECO:0007669"/>
    <property type="project" value="UniProtKB-EC"/>
</dbReference>
<dbReference type="Pfam" id="PF00931">
    <property type="entry name" value="NB-ARC"/>
    <property type="match status" value="1"/>
</dbReference>
<dbReference type="SUPFAM" id="SSF52058">
    <property type="entry name" value="L domain-like"/>
    <property type="match status" value="1"/>
</dbReference>
<comment type="catalytic activity">
    <reaction evidence="6">
        <text>NAD(+) + H2O = ADP-D-ribose + nicotinamide + H(+)</text>
        <dbReference type="Rhea" id="RHEA:16301"/>
        <dbReference type="ChEBI" id="CHEBI:15377"/>
        <dbReference type="ChEBI" id="CHEBI:15378"/>
        <dbReference type="ChEBI" id="CHEBI:17154"/>
        <dbReference type="ChEBI" id="CHEBI:57540"/>
        <dbReference type="ChEBI" id="CHEBI:57967"/>
        <dbReference type="EC" id="3.2.2.6"/>
    </reaction>
    <physiologicalReaction direction="left-to-right" evidence="6">
        <dbReference type="Rhea" id="RHEA:16302"/>
    </physiologicalReaction>
</comment>
<keyword evidence="3" id="KW-0677">Repeat</keyword>
<dbReference type="PROSITE" id="PS50104">
    <property type="entry name" value="TIR"/>
    <property type="match status" value="1"/>
</dbReference>
<dbReference type="FunFam" id="3.40.50.10140:FF:000007">
    <property type="entry name" value="Disease resistance protein (TIR-NBS-LRR class)"/>
    <property type="match status" value="1"/>
</dbReference>
<proteinExistence type="predicted"/>
<dbReference type="Pfam" id="PF01582">
    <property type="entry name" value="TIR"/>
    <property type="match status" value="1"/>
</dbReference>
<feature type="domain" description="TIR" evidence="7">
    <location>
        <begin position="17"/>
        <end position="183"/>
    </location>
</feature>
<dbReference type="InterPro" id="IPR058192">
    <property type="entry name" value="WHD_ROQ1-like"/>
</dbReference>
<evidence type="ECO:0000256" key="2">
    <source>
        <dbReference type="ARBA" id="ARBA00022614"/>
    </source>
</evidence>
<evidence type="ECO:0000256" key="4">
    <source>
        <dbReference type="ARBA" id="ARBA00022801"/>
    </source>
</evidence>
<dbReference type="PRINTS" id="PR00364">
    <property type="entry name" value="DISEASERSIST"/>
</dbReference>
<dbReference type="Gene3D" id="3.40.50.10140">
    <property type="entry name" value="Toll/interleukin-1 receptor homology (TIR) domain"/>
    <property type="match status" value="1"/>
</dbReference>
<evidence type="ECO:0000256" key="5">
    <source>
        <dbReference type="ARBA" id="ARBA00023027"/>
    </source>
</evidence>
<dbReference type="AlphaFoldDB" id="A0A2P5ANL0"/>
<dbReference type="EMBL" id="JXTC01000763">
    <property type="protein sequence ID" value="PON38145.1"/>
    <property type="molecule type" value="Genomic_DNA"/>
</dbReference>
<dbReference type="SUPFAM" id="SSF52540">
    <property type="entry name" value="P-loop containing nucleoside triphosphate hydrolases"/>
    <property type="match status" value="1"/>
</dbReference>
<evidence type="ECO:0000256" key="1">
    <source>
        <dbReference type="ARBA" id="ARBA00011982"/>
    </source>
</evidence>
<dbReference type="InterPro" id="IPR001611">
    <property type="entry name" value="Leu-rich_rpt"/>
</dbReference>
<comment type="caution">
    <text evidence="8">The sequence shown here is derived from an EMBL/GenBank/DDBJ whole genome shotgun (WGS) entry which is preliminary data.</text>
</comment>
<dbReference type="GO" id="GO:0007165">
    <property type="term" value="P:signal transduction"/>
    <property type="evidence" value="ECO:0007669"/>
    <property type="project" value="InterPro"/>
</dbReference>
<dbReference type="InterPro" id="IPR045344">
    <property type="entry name" value="C-JID"/>
</dbReference>
<dbReference type="SUPFAM" id="SSF52200">
    <property type="entry name" value="Toll/Interleukin receptor TIR domain"/>
    <property type="match status" value="1"/>
</dbReference>
<evidence type="ECO:0000259" key="7">
    <source>
        <dbReference type="PROSITE" id="PS50104"/>
    </source>
</evidence>
<protein>
    <recommendedName>
        <fullName evidence="1">ADP-ribosyl cyclase/cyclic ADP-ribose hydrolase</fullName>
        <ecNumber evidence="1">3.2.2.6</ecNumber>
    </recommendedName>
</protein>
<dbReference type="InParanoid" id="A0A2P5ANL0"/>
<evidence type="ECO:0000313" key="9">
    <source>
        <dbReference type="Proteomes" id="UP000237000"/>
    </source>
</evidence>
<dbReference type="InterPro" id="IPR042197">
    <property type="entry name" value="Apaf_helical"/>
</dbReference>
<sequence length="1112" mass="127255">MAAIAASSSSCVVSNSHKYDVFLSFRGEDTRNNFTSHLYDALCREKILAYIDDNLERGEEISSTLLTTIAESRLSIVILSKSYASSRWCLDELVHIMECKEEREHIVLPVFYGVDPSDVRNQKGIYADAFFKHEECFKDLPNRVQEWRKVLTAAANLSGFDSRESMSESKLVGTIVKAVMKKLYSISNVTSDEFTGLVGMDKRFEKMESFLCVGSPDVRIVGIWGMGGIGKTTLAETIYKRFYSHFEGCLFATLEEELNGNELHHLKENMFSTLLNDKNLDHMHSSFGNDRLCRKKVLVVLDNVNNLKQLECLLGVQVPIGISQWKKDRFGVGTRIIVTSRDKKLLMTRAEEIYEVEALNFNEALKLFCWKAFGGEAPITNFVQLSGKVVHYAQGNPLALDVLGSHLCSRNLREWNSALIELEKAPIKEIHQVLKISYDTLDDRKKAIFLDIACYFVGEERDRVEDILGIESHIGINILIEKSLITIKDCVLSIHDLLQQMASEIVNQESREVGQRSRLCNARDIYHVLKHNKGTPATEGISLNLCKIHEDLCLRSTVFKNMCNLRFLIIYESYIGKPKSIKAPQGLRYLPHSLRYLEWFHCTLKSSPSNFDSHNLVKLQMRCSKLKELWNGVKHLPNLKDIDLSYSKELIKLPDLSQAPKLEKIDLCGCESLHQLPNISWNIRHIFLEQSGIEALPSSFRCLENLASLDLSCCGRLKSLSNLPRNIEVLDLHSCERLESLPSDIGKLKRLQHLYLSGCRRLKVLPESVVHIPDLSLKRTGIEELPSFKNKMLGLTSLDLSHCENLKFVPESLCLFPDLSVLNLDYCNIQEIPDWFGSLSSLTELHLRGNKFERITSSIIQLDNLKYLYVCGCFYLRHLPELPPSVLIVDASYCISLKMVDISKLKATPGPYDYKTEFRLLNCWTISQSARDNILINFSNQVIHMASSGFDHLKVKAWYVGNMIPEWFDNQSEGCTTTIKLPQNGLSNNFFGFATCLALEYLKNDCLESFRSLVIYTRFYYKTNDGEKSFCFRFSEELGNMIILDHVFMLYYDSVTTEMHDTYLEAVEASVEFFCNLSFPREVEIKVKRCGIRMIYLQEEELIPLQEYFVWS</sequence>
<dbReference type="Pfam" id="PF13855">
    <property type="entry name" value="LRR_8"/>
    <property type="match status" value="1"/>
</dbReference>
<dbReference type="InterPro" id="IPR011713">
    <property type="entry name" value="Leu-rich_rpt_3"/>
</dbReference>
<dbReference type="OrthoDB" id="1930487at2759"/>
<dbReference type="InterPro" id="IPR002182">
    <property type="entry name" value="NB-ARC"/>
</dbReference>
<evidence type="ECO:0000313" key="8">
    <source>
        <dbReference type="EMBL" id="PON38145.1"/>
    </source>
</evidence>
<dbReference type="Pfam" id="PF07725">
    <property type="entry name" value="LRR_3"/>
    <property type="match status" value="1"/>
</dbReference>